<keyword evidence="5" id="KW-0325">Glycoprotein</keyword>
<name>W4FEN2_APHAT</name>
<keyword evidence="2" id="KW-0964">Secreted</keyword>
<feature type="region of interest" description="Disordered" evidence="6">
    <location>
        <begin position="533"/>
        <end position="569"/>
    </location>
</feature>
<dbReference type="AlphaFoldDB" id="W4FEN2"/>
<evidence type="ECO:0008006" key="10">
    <source>
        <dbReference type="Google" id="ProtNLM"/>
    </source>
</evidence>
<dbReference type="GO" id="GO:0008237">
    <property type="term" value="F:metallopeptidase activity"/>
    <property type="evidence" value="ECO:0007669"/>
    <property type="project" value="InterPro"/>
</dbReference>
<dbReference type="Pfam" id="PF13688">
    <property type="entry name" value="Reprolysin_5"/>
    <property type="match status" value="1"/>
</dbReference>
<evidence type="ECO:0000256" key="2">
    <source>
        <dbReference type="ARBA" id="ARBA00022525"/>
    </source>
</evidence>
<organism evidence="9">
    <name type="scientific">Aphanomyces astaci</name>
    <name type="common">Crayfish plague agent</name>
    <dbReference type="NCBI Taxonomy" id="112090"/>
    <lineage>
        <taxon>Eukaryota</taxon>
        <taxon>Sar</taxon>
        <taxon>Stramenopiles</taxon>
        <taxon>Oomycota</taxon>
        <taxon>Saprolegniomycetes</taxon>
        <taxon>Saprolegniales</taxon>
        <taxon>Verrucalvaceae</taxon>
        <taxon>Aphanomyces</taxon>
    </lineage>
</organism>
<dbReference type="FunFam" id="2.20.100.10:FF:000005">
    <property type="entry name" value="ADAM metallopeptidase with thrombospondin type 1 motif 9"/>
    <property type="match status" value="1"/>
</dbReference>
<dbReference type="GeneID" id="20819478"/>
<dbReference type="Gene3D" id="2.20.100.10">
    <property type="entry name" value="Thrombospondin type-1 (TSP1) repeat"/>
    <property type="match status" value="1"/>
</dbReference>
<accession>W4FEN2</accession>
<keyword evidence="7" id="KW-1133">Transmembrane helix</keyword>
<protein>
    <recommendedName>
        <fullName evidence="10">Peptidase M12B domain-containing protein</fullName>
    </recommendedName>
</protein>
<evidence type="ECO:0000256" key="8">
    <source>
        <dbReference type="SAM" id="SignalP"/>
    </source>
</evidence>
<reference evidence="9" key="1">
    <citation type="submission" date="2013-12" db="EMBL/GenBank/DDBJ databases">
        <title>The Genome Sequence of Aphanomyces astaci APO3.</title>
        <authorList>
            <consortium name="The Broad Institute Genomics Platform"/>
            <person name="Russ C."/>
            <person name="Tyler B."/>
            <person name="van West P."/>
            <person name="Dieguez-Uribeondo J."/>
            <person name="Young S.K."/>
            <person name="Zeng Q."/>
            <person name="Gargeya S."/>
            <person name="Fitzgerald M."/>
            <person name="Abouelleil A."/>
            <person name="Alvarado L."/>
            <person name="Chapman S.B."/>
            <person name="Gainer-Dewar J."/>
            <person name="Goldberg J."/>
            <person name="Griggs A."/>
            <person name="Gujja S."/>
            <person name="Hansen M."/>
            <person name="Howarth C."/>
            <person name="Imamovic A."/>
            <person name="Ireland A."/>
            <person name="Larimer J."/>
            <person name="McCowan C."/>
            <person name="Murphy C."/>
            <person name="Pearson M."/>
            <person name="Poon T.W."/>
            <person name="Priest M."/>
            <person name="Roberts A."/>
            <person name="Saif S."/>
            <person name="Shea T."/>
            <person name="Sykes S."/>
            <person name="Wortman J."/>
            <person name="Nusbaum C."/>
            <person name="Birren B."/>
        </authorList>
    </citation>
    <scope>NUCLEOTIDE SEQUENCE [LARGE SCALE GENOMIC DNA]</scope>
    <source>
        <strain evidence="9">APO3</strain>
    </source>
</reference>
<feature type="region of interest" description="Disordered" evidence="6">
    <location>
        <begin position="408"/>
        <end position="446"/>
    </location>
</feature>
<feature type="compositionally biased region" description="Low complexity" evidence="6">
    <location>
        <begin position="411"/>
        <end position="446"/>
    </location>
</feature>
<keyword evidence="7" id="KW-0812">Transmembrane</keyword>
<feature type="transmembrane region" description="Helical" evidence="7">
    <location>
        <begin position="886"/>
        <end position="907"/>
    </location>
</feature>
<evidence type="ECO:0000313" key="9">
    <source>
        <dbReference type="EMBL" id="ETV65935.1"/>
    </source>
</evidence>
<dbReference type="RefSeq" id="XP_009844590.1">
    <property type="nucleotide sequence ID" value="XM_009846288.1"/>
</dbReference>
<dbReference type="STRING" id="112090.W4FEN2"/>
<sequence>MLGRSWVDRALLLLLGFFHQTTDAHGTHITSFEDVLSSQPHAHDFAVVSYVSITSADESLAPDAPYPSSMHVHFRTSHGTDLEFDVRLKRDLFAADSFVWAHDGPELALLKSHKPHHIAYEGKVPHGYIRLTMFDRHMFHATIKLHDKIVVVDPVGHHKNAHHLSSPVTGMVAYTIPLASATLSNQHHRQLTSFGRMAGCTWSSRQITVGVASDAGFTSEHGGAAQTQSYLIAVYNSVNGLFDDQIGVHLTIGAFLIETGVGGPAWNVEPGSCGAMADMDVHLDVIKAWVAAGDNVPMCNQENCGLWHVHTNCDADGARTGSTAGVAWMGSLCSSSMGLNTGVSIDAGVNTWMVVGHEIGHNFGASHTFAEGGIMSYDWGSPTKFYDNGEVCSFVQSVLDKCLKPYSPDGAPTTARPPTTTTTTATPTTTAQPTTTTATPTTTTTVTPTTTTAITTAHPTTTTAKPTTTTTAIPTTTAITTAHPTTTTASPTTTTTPKPTTTPVTTILTTSTLTPTTTTLTSTTATPTTTTVVPTATTTSAPTPTNTTYIPTPSNLAASTTTTNPPTTTVDSSSDPCSCSTVSKCPSITGGGCQPFHGKSWCYVKDPTKCVGAAYHDSTDCAGQKYMQCNESSIYLSVPPPPKDPCACSTTTTCPSVSTQPGCFKSDWTSYCYVEDPIKCFGPAIRSSSVCAREKLRRCSPQGKSSTHWVVNEWSKCSAQCGGGVKNRTVTCMDQKNVISFTDSSCSAPKPIDTLKCNVLPCPNTALNYTTPCAGPPHSTCKPRSHMRLCDCACNLGYIYHSRRRECVPLPAIEWRSVKCPECADNVLGPLSFEVRSHDIDPLNAPGCDGQDDDGTVTASWLAVFDPDSSTTSGGSASTSDGITNVAIIAIATCIGAIALILAVLVYRRRAVQQPATQKQPPACIVRSTLGSML</sequence>
<evidence type="ECO:0000256" key="4">
    <source>
        <dbReference type="ARBA" id="ARBA00022737"/>
    </source>
</evidence>
<keyword evidence="4" id="KW-0677">Repeat</keyword>
<evidence type="ECO:0000256" key="5">
    <source>
        <dbReference type="ARBA" id="ARBA00023180"/>
    </source>
</evidence>
<dbReference type="VEuPathDB" id="FungiDB:H257_17482"/>
<dbReference type="Gene3D" id="3.40.390.10">
    <property type="entry name" value="Collagenase (Catalytic Domain)"/>
    <property type="match status" value="1"/>
</dbReference>
<evidence type="ECO:0000256" key="1">
    <source>
        <dbReference type="ARBA" id="ARBA00004613"/>
    </source>
</evidence>
<keyword evidence="7" id="KW-0472">Membrane</keyword>
<keyword evidence="3 8" id="KW-0732">Signal</keyword>
<feature type="region of interest" description="Disordered" evidence="6">
    <location>
        <begin position="483"/>
        <end position="504"/>
    </location>
</feature>
<gene>
    <name evidence="9" type="ORF">H257_17482</name>
</gene>
<comment type="subcellular location">
    <subcellularLocation>
        <location evidence="1">Secreted</location>
    </subcellularLocation>
</comment>
<dbReference type="EMBL" id="KI913221">
    <property type="protein sequence ID" value="ETV65935.1"/>
    <property type="molecule type" value="Genomic_DNA"/>
</dbReference>
<evidence type="ECO:0000256" key="6">
    <source>
        <dbReference type="SAM" id="MobiDB-lite"/>
    </source>
</evidence>
<dbReference type="InterPro" id="IPR036383">
    <property type="entry name" value="TSP1_rpt_sf"/>
</dbReference>
<dbReference type="Pfam" id="PF19030">
    <property type="entry name" value="TSP1_ADAMTS"/>
    <property type="match status" value="1"/>
</dbReference>
<dbReference type="PROSITE" id="PS50092">
    <property type="entry name" value="TSP1"/>
    <property type="match status" value="1"/>
</dbReference>
<proteinExistence type="predicted"/>
<dbReference type="OrthoDB" id="76609at2759"/>
<dbReference type="GO" id="GO:0005576">
    <property type="term" value="C:extracellular region"/>
    <property type="evidence" value="ECO:0007669"/>
    <property type="project" value="UniProtKB-SubCell"/>
</dbReference>
<dbReference type="SUPFAM" id="SSF55486">
    <property type="entry name" value="Metalloproteases ('zincins'), catalytic domain"/>
    <property type="match status" value="1"/>
</dbReference>
<feature type="signal peptide" evidence="8">
    <location>
        <begin position="1"/>
        <end position="26"/>
    </location>
</feature>
<evidence type="ECO:0000256" key="7">
    <source>
        <dbReference type="SAM" id="Phobius"/>
    </source>
</evidence>
<dbReference type="SUPFAM" id="SSF82895">
    <property type="entry name" value="TSP-1 type 1 repeat"/>
    <property type="match status" value="1"/>
</dbReference>
<dbReference type="PANTHER" id="PTHR46155">
    <property type="entry name" value="BIFUNCTIONAL INHIBITOR/LIPID-TRANSFER PROTEIN/SEED STORAGE 2S ALBUMIN SUPERFAMILY PROTEIN"/>
    <property type="match status" value="1"/>
</dbReference>
<dbReference type="InterPro" id="IPR000884">
    <property type="entry name" value="TSP1_rpt"/>
</dbReference>
<dbReference type="InterPro" id="IPR024079">
    <property type="entry name" value="MetalloPept_cat_dom_sf"/>
</dbReference>
<feature type="chain" id="PRO_5004840031" description="Peptidase M12B domain-containing protein" evidence="8">
    <location>
        <begin position="27"/>
        <end position="934"/>
    </location>
</feature>
<evidence type="ECO:0000256" key="3">
    <source>
        <dbReference type="ARBA" id="ARBA00022729"/>
    </source>
</evidence>
<dbReference type="SMART" id="SM00209">
    <property type="entry name" value="TSP1"/>
    <property type="match status" value="1"/>
</dbReference>
<dbReference type="PANTHER" id="PTHR46155:SF1">
    <property type="entry name" value="BIFUNCTIONAL INHIBITOR_LIPID-TRANSFER PROTEIN_SEED STORAGE 2S ALBUMIN SUPERFAMILY PROTEIN"/>
    <property type="match status" value="1"/>
</dbReference>